<dbReference type="FunFam" id="3.30.160.60:FF:000192">
    <property type="entry name" value="Mds1 and evi1 complex locus protein"/>
    <property type="match status" value="1"/>
</dbReference>
<dbReference type="PROSITE" id="PS00028">
    <property type="entry name" value="ZINC_FINGER_C2H2_1"/>
    <property type="match status" value="5"/>
</dbReference>
<dbReference type="InterPro" id="IPR050826">
    <property type="entry name" value="Krueppel_C2H2_ZnFinger"/>
</dbReference>
<name>A0A8C5WSB0_LATLA</name>
<evidence type="ECO:0000313" key="9">
    <source>
        <dbReference type="Proteomes" id="UP000694406"/>
    </source>
</evidence>
<feature type="domain" description="C2H2-type" evidence="7">
    <location>
        <begin position="93"/>
        <end position="120"/>
    </location>
</feature>
<keyword evidence="1" id="KW-0479">Metal-binding</keyword>
<dbReference type="Pfam" id="PF00096">
    <property type="entry name" value="zf-C2H2"/>
    <property type="match status" value="4"/>
</dbReference>
<dbReference type="Ensembl" id="ENSLLTT00000009639.1">
    <property type="protein sequence ID" value="ENSLLTP00000009286.1"/>
    <property type="gene ID" value="ENSLLTG00000007037.1"/>
</dbReference>
<reference evidence="8" key="1">
    <citation type="submission" date="2025-08" db="UniProtKB">
        <authorList>
            <consortium name="Ensembl"/>
        </authorList>
    </citation>
    <scope>IDENTIFICATION</scope>
</reference>
<evidence type="ECO:0000256" key="6">
    <source>
        <dbReference type="PROSITE-ProRule" id="PRU00042"/>
    </source>
</evidence>
<gene>
    <name evidence="8" type="primary">PRDM16</name>
</gene>
<dbReference type="SUPFAM" id="SSF57667">
    <property type="entry name" value="beta-beta-alpha zinc fingers"/>
    <property type="match status" value="3"/>
</dbReference>
<feature type="domain" description="C2H2-type" evidence="7">
    <location>
        <begin position="17"/>
        <end position="42"/>
    </location>
</feature>
<accession>A0A8C5WSB0</accession>
<dbReference type="FunFam" id="3.30.160.60:FF:000446">
    <property type="entry name" value="Zinc finger protein"/>
    <property type="match status" value="1"/>
</dbReference>
<protein>
    <submittedName>
        <fullName evidence="8">PR/SET domain 16</fullName>
    </submittedName>
</protein>
<dbReference type="SMART" id="SM00355">
    <property type="entry name" value="ZnF_C2H2"/>
    <property type="match status" value="5"/>
</dbReference>
<reference evidence="8" key="2">
    <citation type="submission" date="2025-09" db="UniProtKB">
        <authorList>
            <consortium name="Ensembl"/>
        </authorList>
    </citation>
    <scope>IDENTIFICATION</scope>
</reference>
<keyword evidence="4" id="KW-0862">Zinc</keyword>
<feature type="domain" description="C2H2-type" evidence="7">
    <location>
        <begin position="121"/>
        <end position="149"/>
    </location>
</feature>
<feature type="domain" description="C2H2-type" evidence="7">
    <location>
        <begin position="150"/>
        <end position="177"/>
    </location>
</feature>
<evidence type="ECO:0000256" key="2">
    <source>
        <dbReference type="ARBA" id="ARBA00022737"/>
    </source>
</evidence>
<dbReference type="PANTHER" id="PTHR24377">
    <property type="entry name" value="IP01015P-RELATED"/>
    <property type="match status" value="1"/>
</dbReference>
<dbReference type="Gene3D" id="3.30.160.60">
    <property type="entry name" value="Classic Zinc Finger"/>
    <property type="match status" value="4"/>
</dbReference>
<keyword evidence="2" id="KW-0677">Repeat</keyword>
<evidence type="ECO:0000256" key="1">
    <source>
        <dbReference type="ARBA" id="ARBA00022723"/>
    </source>
</evidence>
<dbReference type="PROSITE" id="PS50157">
    <property type="entry name" value="ZINC_FINGER_C2H2_2"/>
    <property type="match status" value="5"/>
</dbReference>
<sequence length="217" mass="25122">ILCTRDMYQPTHYVHTFRCEDCDELFQSKMEMRRHKKYSCHAVGSLYESLTEEIKQEGMEDDQGHECKDCERMFPNKYSLEQHMIIHTEEREYKCDQCPKAFNWKSNLIRHQMSHDSGKRFECENCVKVFTDPSNLQRHIRSQHVGARAHACPDCGKTFATSSGLKQHKHIHSTVKPFICKLPQPLPCAPEIPLFVSLFLCSSIKLIGCPPFPCGNG</sequence>
<dbReference type="AlphaFoldDB" id="A0A8C5WSB0"/>
<proteinExistence type="predicted"/>
<evidence type="ECO:0000256" key="5">
    <source>
        <dbReference type="ARBA" id="ARBA00023242"/>
    </source>
</evidence>
<keyword evidence="3 6" id="KW-0863">Zinc-finger</keyword>
<evidence type="ECO:0000256" key="3">
    <source>
        <dbReference type="ARBA" id="ARBA00022771"/>
    </source>
</evidence>
<evidence type="ECO:0000256" key="4">
    <source>
        <dbReference type="ARBA" id="ARBA00022833"/>
    </source>
</evidence>
<evidence type="ECO:0000313" key="8">
    <source>
        <dbReference type="Ensembl" id="ENSLLTP00000009286.1"/>
    </source>
</evidence>
<dbReference type="GeneTree" id="ENSGT00940000160951"/>
<dbReference type="InterPro" id="IPR036236">
    <property type="entry name" value="Znf_C2H2_sf"/>
</dbReference>
<keyword evidence="9" id="KW-1185">Reference proteome</keyword>
<dbReference type="GO" id="GO:0008270">
    <property type="term" value="F:zinc ion binding"/>
    <property type="evidence" value="ECO:0007669"/>
    <property type="project" value="UniProtKB-KW"/>
</dbReference>
<dbReference type="FunFam" id="3.30.160.60:FF:000150">
    <property type="entry name" value="Mds1 and evi1 complex locus protein"/>
    <property type="match status" value="1"/>
</dbReference>
<feature type="domain" description="C2H2-type" evidence="7">
    <location>
        <begin position="65"/>
        <end position="92"/>
    </location>
</feature>
<organism evidence="8 9">
    <name type="scientific">Laticauda laticaudata</name>
    <name type="common">Blue-ringed sea krait</name>
    <name type="synonym">Blue-lipped sea krait</name>
    <dbReference type="NCBI Taxonomy" id="8630"/>
    <lineage>
        <taxon>Eukaryota</taxon>
        <taxon>Metazoa</taxon>
        <taxon>Chordata</taxon>
        <taxon>Craniata</taxon>
        <taxon>Vertebrata</taxon>
        <taxon>Euteleostomi</taxon>
        <taxon>Lepidosauria</taxon>
        <taxon>Squamata</taxon>
        <taxon>Bifurcata</taxon>
        <taxon>Unidentata</taxon>
        <taxon>Episquamata</taxon>
        <taxon>Toxicofera</taxon>
        <taxon>Serpentes</taxon>
        <taxon>Colubroidea</taxon>
        <taxon>Elapidae</taxon>
        <taxon>Laticaudinae</taxon>
        <taxon>Laticauda</taxon>
    </lineage>
</organism>
<dbReference type="InterPro" id="IPR013087">
    <property type="entry name" value="Znf_C2H2_type"/>
</dbReference>
<dbReference type="Proteomes" id="UP000694406">
    <property type="component" value="Unplaced"/>
</dbReference>
<keyword evidence="5" id="KW-0539">Nucleus</keyword>
<evidence type="ECO:0000259" key="7">
    <source>
        <dbReference type="PROSITE" id="PS50157"/>
    </source>
</evidence>